<comment type="caution">
    <text evidence="1">The sequence shown here is derived from an EMBL/GenBank/DDBJ whole genome shotgun (WGS) entry which is preliminary data.</text>
</comment>
<gene>
    <name evidence="1" type="ORF">RhiirC2_719994</name>
</gene>
<dbReference type="VEuPathDB" id="FungiDB:FUN_004738"/>
<dbReference type="EMBL" id="LLXL01003176">
    <property type="protein sequence ID" value="PKK59188.1"/>
    <property type="molecule type" value="Genomic_DNA"/>
</dbReference>
<proteinExistence type="predicted"/>
<dbReference type="Proteomes" id="UP000233469">
    <property type="component" value="Unassembled WGS sequence"/>
</dbReference>
<dbReference type="OrthoDB" id="2421164at2759"/>
<name>A0A2N1MC28_9GLOM</name>
<protein>
    <submittedName>
        <fullName evidence="1">Uncharacterized protein</fullName>
    </submittedName>
</protein>
<dbReference type="VEuPathDB" id="FungiDB:RhiirA1_456610"/>
<dbReference type="AlphaFoldDB" id="A0A2N1MC28"/>
<sequence>METYSKETIWQLKIFLQHWLHERRPNDVLMIDSDRILFSNNFGIQEIHLYDFIGNCATVLEKCVEDLQKEGVTTIPVLDYVGQDDKQRLETLLHLMQQPSFHRRKTLHRIETFYYLGEVLTPRGWQKKDARRIRELFSTNKGASEFKKTAKRVYELFQARGLATQVEMASLSKIQKMQIPHFPGKWWEIVENAALC</sequence>
<reference evidence="1 2" key="1">
    <citation type="submission" date="2016-04" db="EMBL/GenBank/DDBJ databases">
        <title>Genome analyses suggest a sexual origin of heterokaryosis in a supposedly ancient asexual fungus.</title>
        <authorList>
            <person name="Ropars J."/>
            <person name="Sedzielewska K."/>
            <person name="Noel J."/>
            <person name="Charron P."/>
            <person name="Farinelli L."/>
            <person name="Marton T."/>
            <person name="Kruger M."/>
            <person name="Pelin A."/>
            <person name="Brachmann A."/>
            <person name="Corradi N."/>
        </authorList>
    </citation>
    <scope>NUCLEOTIDE SEQUENCE [LARGE SCALE GENOMIC DNA]</scope>
    <source>
        <strain evidence="1 2">C2</strain>
    </source>
</reference>
<evidence type="ECO:0000313" key="1">
    <source>
        <dbReference type="EMBL" id="PKK59188.1"/>
    </source>
</evidence>
<dbReference type="VEuPathDB" id="FungiDB:RhiirFUN_017558"/>
<evidence type="ECO:0000313" key="2">
    <source>
        <dbReference type="Proteomes" id="UP000233469"/>
    </source>
</evidence>
<organism evidence="1 2">
    <name type="scientific">Rhizophagus irregularis</name>
    <dbReference type="NCBI Taxonomy" id="588596"/>
    <lineage>
        <taxon>Eukaryota</taxon>
        <taxon>Fungi</taxon>
        <taxon>Fungi incertae sedis</taxon>
        <taxon>Mucoromycota</taxon>
        <taxon>Glomeromycotina</taxon>
        <taxon>Glomeromycetes</taxon>
        <taxon>Glomerales</taxon>
        <taxon>Glomeraceae</taxon>
        <taxon>Rhizophagus</taxon>
    </lineage>
</organism>
<accession>A0A2N1MC28</accession>
<reference evidence="1 2" key="2">
    <citation type="submission" date="2017-10" db="EMBL/GenBank/DDBJ databases">
        <title>Extensive intraspecific genome diversity in a model arbuscular mycorrhizal fungus.</title>
        <authorList>
            <person name="Chen E.C.H."/>
            <person name="Morin E."/>
            <person name="Baudet D."/>
            <person name="Noel J."/>
            <person name="Ndikumana S."/>
            <person name="Charron P."/>
            <person name="St-Onge C."/>
            <person name="Giorgi J."/>
            <person name="Grigoriev I.V."/>
            <person name="Roux C."/>
            <person name="Martin F.M."/>
            <person name="Corradi N."/>
        </authorList>
    </citation>
    <scope>NUCLEOTIDE SEQUENCE [LARGE SCALE GENOMIC DNA]</scope>
    <source>
        <strain evidence="1 2">C2</strain>
    </source>
</reference>